<accession>A0ABV4YMG2</accession>
<comment type="caution">
    <text evidence="1">The sequence shown here is derived from an EMBL/GenBank/DDBJ whole genome shotgun (WGS) entry which is preliminary data.</text>
</comment>
<dbReference type="RefSeq" id="WP_413260871.1">
    <property type="nucleotide sequence ID" value="NZ_JBHFNS010000094.1"/>
</dbReference>
<dbReference type="EMBL" id="JBHFNS010000094">
    <property type="protein sequence ID" value="MFB2939404.1"/>
    <property type="molecule type" value="Genomic_DNA"/>
</dbReference>
<dbReference type="Proteomes" id="UP001576776">
    <property type="component" value="Unassembled WGS sequence"/>
</dbReference>
<keyword evidence="2" id="KW-1185">Reference proteome</keyword>
<sequence>MLANLHRIGAVGILTIVAVSPSWAQNYTREQRGNWCKNEVMNRFDTNRADVSITAEQGAYLSWRIRSTGQSGRCFFNSRNVFVRLEETPRQSAYRRTGQIYWNAQARKWIAPDGRICNTCTPANGFPNPPRTRNGFFYLPNDGKWYDPDGQVCNSCTPRNGFPISPR</sequence>
<reference evidence="1 2" key="1">
    <citation type="submission" date="2024-09" db="EMBL/GenBank/DDBJ databases">
        <title>Floridaenema gen nov. (Aerosakkonemataceae, Aerosakkonematales ord. nov., Cyanobacteria) from benthic tropical and subtropical fresh waters, with the description of four new species.</title>
        <authorList>
            <person name="Moretto J.A."/>
            <person name="Berthold D.E."/>
            <person name="Lefler F.W."/>
            <person name="Huang I.-S."/>
            <person name="Laughinghouse H. IV."/>
        </authorList>
    </citation>
    <scope>NUCLEOTIDE SEQUENCE [LARGE SCALE GENOMIC DNA]</scope>
    <source>
        <strain evidence="1 2">BLCC-F154</strain>
    </source>
</reference>
<evidence type="ECO:0000313" key="2">
    <source>
        <dbReference type="Proteomes" id="UP001576776"/>
    </source>
</evidence>
<organism evidence="1 2">
    <name type="scientific">Floridaenema fluviatile BLCC-F154</name>
    <dbReference type="NCBI Taxonomy" id="3153640"/>
    <lineage>
        <taxon>Bacteria</taxon>
        <taxon>Bacillati</taxon>
        <taxon>Cyanobacteriota</taxon>
        <taxon>Cyanophyceae</taxon>
        <taxon>Oscillatoriophycideae</taxon>
        <taxon>Aerosakkonematales</taxon>
        <taxon>Aerosakkonemataceae</taxon>
        <taxon>Floridanema</taxon>
        <taxon>Floridanema fluviatile</taxon>
    </lineage>
</organism>
<evidence type="ECO:0000313" key="1">
    <source>
        <dbReference type="EMBL" id="MFB2939404.1"/>
    </source>
</evidence>
<proteinExistence type="predicted"/>
<gene>
    <name evidence="1" type="ORF">ACE1B6_29475</name>
</gene>
<name>A0ABV4YMG2_9CYAN</name>
<protein>
    <submittedName>
        <fullName evidence="1">Uncharacterized protein</fullName>
    </submittedName>
</protein>